<dbReference type="GO" id="GO:0010890">
    <property type="term" value="P:positive regulation of triglyceride storage"/>
    <property type="evidence" value="ECO:0007669"/>
    <property type="project" value="TreeGrafter"/>
</dbReference>
<protein>
    <submittedName>
        <fullName evidence="6">Perilipin 6</fullName>
    </submittedName>
</protein>
<dbReference type="OrthoDB" id="376826at2759"/>
<dbReference type="GeneID" id="115819613"/>
<dbReference type="PANTHER" id="PTHR14024">
    <property type="entry name" value="PERILIPIN"/>
    <property type="match status" value="1"/>
</dbReference>
<evidence type="ECO:0000313" key="5">
    <source>
        <dbReference type="Proteomes" id="UP000504632"/>
    </source>
</evidence>
<evidence type="ECO:0000313" key="6">
    <source>
        <dbReference type="RefSeq" id="XP_030638975.1"/>
    </source>
</evidence>
<evidence type="ECO:0000256" key="1">
    <source>
        <dbReference type="ARBA" id="ARBA00004502"/>
    </source>
</evidence>
<dbReference type="InParanoid" id="A0A6J2W0X5"/>
<dbReference type="AlphaFoldDB" id="A0A6J2W0X5"/>
<sequence>MSHTSQNNEGNVLWRAVRLPLVSSALQRVKSVYVDAKGRYPLVAFMGGVAELSVYSVSEAASQRAAPLIHRFEPEIEVANMYALIGLEQLEKTFPILHQSTDEVIGHLKDSFFLTLDDIQTRVNEELDGVADRWDKLVEITWSMIEAIQNSQFGHAVNSGLDEVLRRSEEAVAKHLPLPPTLRVEWERMVQSLEDDDDDDEDEPGMWIRVRSLLLCLYLQLYHRAMKLKQRLDTALQTLSHAADTVGLTRLMQWVMSLLQLLFGFYVSQMQRATEARTRILSELRTQAQVLLDLPPVQQALAVPTQLQGLMTDLLELGQILVQLLINTTPLYHMLQQPSEQEVLDYVTQEDVSGTSSRRGSANSLFLRAMDGRPRRRKSLYARSRRGSAGGSISPAPVPVPANGRRDSLKQDGQPEMDTLAVPSTSTIRRRSSATEVLLAPIMQFVSQSQKAFEFLSSTPHAEDPVIPVVETTEH</sequence>
<evidence type="ECO:0000256" key="4">
    <source>
        <dbReference type="SAM" id="MobiDB-lite"/>
    </source>
</evidence>
<dbReference type="PANTHER" id="PTHR14024:SF48">
    <property type="entry name" value="PERILIPIN 6"/>
    <property type="match status" value="1"/>
</dbReference>
<dbReference type="InterPro" id="IPR004279">
    <property type="entry name" value="Perilipin"/>
</dbReference>
<keyword evidence="3" id="KW-0551">Lipid droplet</keyword>
<gene>
    <name evidence="6" type="primary">plin6</name>
</gene>
<dbReference type="GO" id="GO:0019915">
    <property type="term" value="P:lipid storage"/>
    <property type="evidence" value="ECO:0007669"/>
    <property type="project" value="TreeGrafter"/>
</dbReference>
<evidence type="ECO:0000256" key="3">
    <source>
        <dbReference type="ARBA" id="ARBA00022677"/>
    </source>
</evidence>
<accession>A0A6J2W0X5</accession>
<proteinExistence type="inferred from homology"/>
<dbReference type="GO" id="GO:0005829">
    <property type="term" value="C:cytosol"/>
    <property type="evidence" value="ECO:0007669"/>
    <property type="project" value="TreeGrafter"/>
</dbReference>
<dbReference type="GO" id="GO:0005811">
    <property type="term" value="C:lipid droplet"/>
    <property type="evidence" value="ECO:0007669"/>
    <property type="project" value="UniProtKB-SubCell"/>
</dbReference>
<keyword evidence="5" id="KW-1185">Reference proteome</keyword>
<comment type="subcellular location">
    <subcellularLocation>
        <location evidence="1">Lipid droplet</location>
    </subcellularLocation>
</comment>
<feature type="compositionally biased region" description="Basic residues" evidence="4">
    <location>
        <begin position="376"/>
        <end position="386"/>
    </location>
</feature>
<dbReference type="Proteomes" id="UP000504632">
    <property type="component" value="Chromosome 8"/>
</dbReference>
<comment type="similarity">
    <text evidence="2">Belongs to the perilipin family.</text>
</comment>
<dbReference type="RefSeq" id="XP_030638975.1">
    <property type="nucleotide sequence ID" value="XM_030783115.1"/>
</dbReference>
<organism evidence="5 6">
    <name type="scientific">Chanos chanos</name>
    <name type="common">Milkfish</name>
    <name type="synonym">Mugil chanos</name>
    <dbReference type="NCBI Taxonomy" id="29144"/>
    <lineage>
        <taxon>Eukaryota</taxon>
        <taxon>Metazoa</taxon>
        <taxon>Chordata</taxon>
        <taxon>Craniata</taxon>
        <taxon>Vertebrata</taxon>
        <taxon>Euteleostomi</taxon>
        <taxon>Actinopterygii</taxon>
        <taxon>Neopterygii</taxon>
        <taxon>Teleostei</taxon>
        <taxon>Ostariophysi</taxon>
        <taxon>Gonorynchiformes</taxon>
        <taxon>Chanidae</taxon>
        <taxon>Chanos</taxon>
    </lineage>
</organism>
<reference evidence="6" key="1">
    <citation type="submission" date="2025-08" db="UniProtKB">
        <authorList>
            <consortium name="RefSeq"/>
        </authorList>
    </citation>
    <scope>IDENTIFICATION</scope>
</reference>
<feature type="region of interest" description="Disordered" evidence="4">
    <location>
        <begin position="376"/>
        <end position="419"/>
    </location>
</feature>
<name>A0A6J2W0X5_CHACN</name>
<dbReference type="CTD" id="794783"/>
<dbReference type="FunCoup" id="A0A6J2W0X5">
    <property type="interactions" value="67"/>
</dbReference>
<evidence type="ECO:0000256" key="2">
    <source>
        <dbReference type="ARBA" id="ARBA00006311"/>
    </source>
</evidence>
<dbReference type="Pfam" id="PF03036">
    <property type="entry name" value="Perilipin"/>
    <property type="match status" value="1"/>
</dbReference>